<dbReference type="PANTHER" id="PTHR33116">
    <property type="entry name" value="REVERSE TRANSCRIPTASE ZINC-BINDING DOMAIN-CONTAINING PROTEIN-RELATED-RELATED"/>
    <property type="match status" value="1"/>
</dbReference>
<dbReference type="InterPro" id="IPR000477">
    <property type="entry name" value="RT_dom"/>
</dbReference>
<dbReference type="AlphaFoldDB" id="A0AAQ3U4F1"/>
<dbReference type="Proteomes" id="UP001341281">
    <property type="component" value="Chromosome 07"/>
</dbReference>
<dbReference type="Pfam" id="PF00078">
    <property type="entry name" value="RVT_1"/>
    <property type="match status" value="1"/>
</dbReference>
<dbReference type="PROSITE" id="PS50878">
    <property type="entry name" value="RT_POL"/>
    <property type="match status" value="1"/>
</dbReference>
<sequence length="325" mass="37340">MALFEDFHAGMPIYLLNVSFKIFTKVASNKIALVAQKIVSPFQTAFLPGRNIMEGAVIIHETLHVLCKKKKNGVIFKIDFEKAYDKILKMKGFSPTWCRWIKSFVQGRNVGIKINDQQGPFFQTRKGLRQGDPLSPILFNIMADMLAIILVHAKDKGQIKGVIPHLMDVYRFSNMHDTVIFVDHDLEEAMNIKLLPCAFEQLSSLKINFHKSEIFCFGQAKVVESLYSHLFGCKVGSFPFRYLGIPMHYRILRNADWRIVEERFENRLSSWKGKLLSVGVRLVLINSVLSSLPVFMMSQEESLKNWIIIDRFSSSKMISTRKNTD</sequence>
<dbReference type="InterPro" id="IPR043502">
    <property type="entry name" value="DNA/RNA_pol_sf"/>
</dbReference>
<proteinExistence type="predicted"/>
<gene>
    <name evidence="2" type="ORF">U9M48_032106</name>
</gene>
<accession>A0AAQ3U4F1</accession>
<dbReference type="PANTHER" id="PTHR33116:SF87">
    <property type="entry name" value="OS01G0158850 PROTEIN"/>
    <property type="match status" value="1"/>
</dbReference>
<evidence type="ECO:0000313" key="2">
    <source>
        <dbReference type="EMBL" id="WVZ85156.1"/>
    </source>
</evidence>
<evidence type="ECO:0000313" key="3">
    <source>
        <dbReference type="Proteomes" id="UP001341281"/>
    </source>
</evidence>
<keyword evidence="3" id="KW-1185">Reference proteome</keyword>
<protein>
    <recommendedName>
        <fullName evidence="1">Reverse transcriptase domain-containing protein</fullName>
    </recommendedName>
</protein>
<evidence type="ECO:0000259" key="1">
    <source>
        <dbReference type="PROSITE" id="PS50878"/>
    </source>
</evidence>
<name>A0AAQ3U4F1_PASNO</name>
<organism evidence="2 3">
    <name type="scientific">Paspalum notatum var. saurae</name>
    <dbReference type="NCBI Taxonomy" id="547442"/>
    <lineage>
        <taxon>Eukaryota</taxon>
        <taxon>Viridiplantae</taxon>
        <taxon>Streptophyta</taxon>
        <taxon>Embryophyta</taxon>
        <taxon>Tracheophyta</taxon>
        <taxon>Spermatophyta</taxon>
        <taxon>Magnoliopsida</taxon>
        <taxon>Liliopsida</taxon>
        <taxon>Poales</taxon>
        <taxon>Poaceae</taxon>
        <taxon>PACMAD clade</taxon>
        <taxon>Panicoideae</taxon>
        <taxon>Andropogonodae</taxon>
        <taxon>Paspaleae</taxon>
        <taxon>Paspalinae</taxon>
        <taxon>Paspalum</taxon>
    </lineage>
</organism>
<feature type="domain" description="Reverse transcriptase" evidence="1">
    <location>
        <begin position="1"/>
        <end position="247"/>
    </location>
</feature>
<dbReference type="CDD" id="cd01650">
    <property type="entry name" value="RT_nLTR_like"/>
    <property type="match status" value="1"/>
</dbReference>
<dbReference type="SUPFAM" id="SSF56672">
    <property type="entry name" value="DNA/RNA polymerases"/>
    <property type="match status" value="1"/>
</dbReference>
<dbReference type="EMBL" id="CP144751">
    <property type="protein sequence ID" value="WVZ85156.1"/>
    <property type="molecule type" value="Genomic_DNA"/>
</dbReference>
<reference evidence="2 3" key="1">
    <citation type="submission" date="2024-02" db="EMBL/GenBank/DDBJ databases">
        <title>High-quality chromosome-scale genome assembly of Pensacola bahiagrass (Paspalum notatum Flugge var. saurae).</title>
        <authorList>
            <person name="Vega J.M."/>
            <person name="Podio M."/>
            <person name="Orjuela J."/>
            <person name="Siena L.A."/>
            <person name="Pessino S.C."/>
            <person name="Combes M.C."/>
            <person name="Mariac C."/>
            <person name="Albertini E."/>
            <person name="Pupilli F."/>
            <person name="Ortiz J.P.A."/>
            <person name="Leblanc O."/>
        </authorList>
    </citation>
    <scope>NUCLEOTIDE SEQUENCE [LARGE SCALE GENOMIC DNA]</scope>
    <source>
        <strain evidence="2">R1</strain>
        <tissue evidence="2">Leaf</tissue>
    </source>
</reference>